<gene>
    <name evidence="2" type="ORF">HUK38_10340</name>
</gene>
<dbReference type="AlphaFoldDB" id="A0A839HDQ6"/>
<feature type="chain" id="PRO_5032748235" evidence="1">
    <location>
        <begin position="21"/>
        <end position="110"/>
    </location>
</feature>
<protein>
    <submittedName>
        <fullName evidence="2">DUF2845 domain-containing protein</fullName>
    </submittedName>
</protein>
<evidence type="ECO:0000313" key="3">
    <source>
        <dbReference type="Proteomes" id="UP000548632"/>
    </source>
</evidence>
<proteinExistence type="predicted"/>
<keyword evidence="3" id="KW-1185">Reference proteome</keyword>
<dbReference type="Proteomes" id="UP000548632">
    <property type="component" value="Unassembled WGS sequence"/>
</dbReference>
<name>A0A839HDQ6_9GAMM</name>
<evidence type="ECO:0000256" key="1">
    <source>
        <dbReference type="SAM" id="SignalP"/>
    </source>
</evidence>
<evidence type="ECO:0000313" key="2">
    <source>
        <dbReference type="EMBL" id="MBB1126624.1"/>
    </source>
</evidence>
<dbReference type="RefSeq" id="WP_182584251.1">
    <property type="nucleotide sequence ID" value="NZ_JABVCQ010000022.1"/>
</dbReference>
<sequence length="110" mass="12760">MRQISMFLIALGLMANSLSAYGLRCANHLVDIGDSSSRLIQYCGQPLQIGRFNERIPIRTYDRFRDEHIVEYVNEPYEIWTYNFGSQRFLMHITIRGGVVTEIESDGYGY</sequence>
<keyword evidence="1" id="KW-0732">Signal</keyword>
<feature type="signal peptide" evidence="1">
    <location>
        <begin position="1"/>
        <end position="20"/>
    </location>
</feature>
<dbReference type="Pfam" id="PF11006">
    <property type="entry name" value="DUF2845"/>
    <property type="match status" value="1"/>
</dbReference>
<comment type="caution">
    <text evidence="2">The sequence shown here is derived from an EMBL/GenBank/DDBJ whole genome shotgun (WGS) entry which is preliminary data.</text>
</comment>
<dbReference type="InterPro" id="IPR021268">
    <property type="entry name" value="DUF2845"/>
</dbReference>
<accession>A0A839HDQ6</accession>
<reference evidence="2 3" key="1">
    <citation type="journal article" date="2020" name="Arch. Microbiol.">
        <title>The genome sequence of the giant phototrophic gammaproteobacterium Thiospirillum jenense gives insight into its physiological properties and phylogenetic relationships.</title>
        <authorList>
            <person name="Imhoff J.F."/>
            <person name="Meyer T.E."/>
            <person name="Kyndt J.A."/>
        </authorList>
    </citation>
    <scope>NUCLEOTIDE SEQUENCE [LARGE SCALE GENOMIC DNA]</scope>
    <source>
        <strain evidence="2 3">DSM 216</strain>
    </source>
</reference>
<organism evidence="2 3">
    <name type="scientific">Thiospirillum jenense</name>
    <dbReference type="NCBI Taxonomy" id="1653858"/>
    <lineage>
        <taxon>Bacteria</taxon>
        <taxon>Pseudomonadati</taxon>
        <taxon>Pseudomonadota</taxon>
        <taxon>Gammaproteobacteria</taxon>
        <taxon>Chromatiales</taxon>
        <taxon>Chromatiaceae</taxon>
        <taxon>Thiospirillum</taxon>
    </lineage>
</organism>
<dbReference type="EMBL" id="JABVCQ010000022">
    <property type="protein sequence ID" value="MBB1126624.1"/>
    <property type="molecule type" value="Genomic_DNA"/>
</dbReference>